<dbReference type="Proteomes" id="UP000617979">
    <property type="component" value="Unassembled WGS sequence"/>
</dbReference>
<sequence>MEGVLKVEMTKVTAVTATVVTTNSSTAWNGHTDDDVGGTIVSYIEQLLENPDPEEMYCFTIVIHGIGGGAVATSCCERFMTGVKGELKRLGIAV</sequence>
<accession>A0ABQ1H394</accession>
<proteinExistence type="predicted"/>
<evidence type="ECO:0000313" key="2">
    <source>
        <dbReference type="Proteomes" id="UP000617979"/>
    </source>
</evidence>
<reference evidence="2" key="1">
    <citation type="journal article" date="2019" name="Int. J. Syst. Evol. Microbiol.">
        <title>The Global Catalogue of Microorganisms (GCM) 10K type strain sequencing project: providing services to taxonomists for standard genome sequencing and annotation.</title>
        <authorList>
            <consortium name="The Broad Institute Genomics Platform"/>
            <consortium name="The Broad Institute Genome Sequencing Center for Infectious Disease"/>
            <person name="Wu L."/>
            <person name="Ma J."/>
        </authorList>
    </citation>
    <scope>NUCLEOTIDE SEQUENCE [LARGE SCALE GENOMIC DNA]</scope>
    <source>
        <strain evidence="2">CGMCC 1.12404</strain>
    </source>
</reference>
<evidence type="ECO:0000313" key="1">
    <source>
        <dbReference type="EMBL" id="GGA56178.1"/>
    </source>
</evidence>
<name>A0ABQ1H394_9BACL</name>
<keyword evidence="2" id="KW-1185">Reference proteome</keyword>
<gene>
    <name evidence="1" type="ORF">GCM10007416_31700</name>
</gene>
<protein>
    <submittedName>
        <fullName evidence="1">Uncharacterized protein</fullName>
    </submittedName>
</protein>
<dbReference type="RefSeq" id="WP_188433493.1">
    <property type="nucleotide sequence ID" value="NZ_BMEX01000020.1"/>
</dbReference>
<dbReference type="EMBL" id="BMEX01000020">
    <property type="protein sequence ID" value="GGA56178.1"/>
    <property type="molecule type" value="Genomic_DNA"/>
</dbReference>
<comment type="caution">
    <text evidence="1">The sequence shown here is derived from an EMBL/GenBank/DDBJ whole genome shotgun (WGS) entry which is preliminary data.</text>
</comment>
<organism evidence="1 2">
    <name type="scientific">Kroppenstedtia guangzhouensis</name>
    <dbReference type="NCBI Taxonomy" id="1274356"/>
    <lineage>
        <taxon>Bacteria</taxon>
        <taxon>Bacillati</taxon>
        <taxon>Bacillota</taxon>
        <taxon>Bacilli</taxon>
        <taxon>Bacillales</taxon>
        <taxon>Thermoactinomycetaceae</taxon>
        <taxon>Kroppenstedtia</taxon>
    </lineage>
</organism>